<keyword evidence="3" id="KW-0456">Lyase</keyword>
<dbReference type="InterPro" id="IPR050147">
    <property type="entry name" value="Ser/Thr_Dehydratase"/>
</dbReference>
<gene>
    <name evidence="6" type="ORF">ACFQJ6_01250</name>
</gene>
<dbReference type="AlphaFoldDB" id="A0ABD5WEF3"/>
<feature type="region of interest" description="Disordered" evidence="4">
    <location>
        <begin position="245"/>
        <end position="264"/>
    </location>
</feature>
<evidence type="ECO:0000259" key="5">
    <source>
        <dbReference type="Pfam" id="PF00291"/>
    </source>
</evidence>
<feature type="region of interest" description="Disordered" evidence="4">
    <location>
        <begin position="65"/>
        <end position="92"/>
    </location>
</feature>
<feature type="domain" description="Tryptophan synthase beta chain-like PALP" evidence="5">
    <location>
        <begin position="93"/>
        <end position="413"/>
    </location>
</feature>
<dbReference type="RefSeq" id="WP_276282273.1">
    <property type="nucleotide sequence ID" value="NZ_CP119810.1"/>
</dbReference>
<dbReference type="GeneID" id="79305401"/>
<proteinExistence type="predicted"/>
<name>A0ABD5WEF3_9EURY</name>
<dbReference type="InterPro" id="IPR036052">
    <property type="entry name" value="TrpB-like_PALP_sf"/>
</dbReference>
<sequence>MIDSAPPLTCYRCGATAAFPDRKRCACGEPLWFDTEGAAADFAWPDSGTGVWRYADLLPVGSRARSDSRATESASASERESADPRAPAGVGAAAGATPLVRVPTLDADAGCRLWVKDESENPTGSFKDRGSAVGAAWAASAGREWIGTVSHGNMAMSVAANAAGVADGPNAVVLVPDDISGERLAAIARYDPTVLRVAGDYGRLYRETLASDAPVEFVNSDTPLRVAGQKTTALEVCEAFASGAATEKEAETTAEARDPSGRAPDAIVLPVSSGGHASATWKALRELQAANLLADDLPRLYFVQTAACDPIAAAFREGADEVTPDGDPGDTAAYSIANADPPSGTRTLAAARATGGAVLSVPDDEILDAKATLARQAGFCVEPASATTLAGIRRLSSSGDLSADDEVVAVLTGTGFRELDADGPNPDTVSLGDLSGRLRDLTG</sequence>
<protein>
    <submittedName>
        <fullName evidence="6">Pyridoxal-phosphate dependent enzyme</fullName>
    </submittedName>
</protein>
<evidence type="ECO:0000313" key="6">
    <source>
        <dbReference type="EMBL" id="MFC7078957.1"/>
    </source>
</evidence>
<evidence type="ECO:0000313" key="7">
    <source>
        <dbReference type="Proteomes" id="UP001596407"/>
    </source>
</evidence>
<dbReference type="InterPro" id="IPR001926">
    <property type="entry name" value="TrpB-like_PALP"/>
</dbReference>
<organism evidence="6 7">
    <name type="scientific">Halorussus caseinilyticus</name>
    <dbReference type="NCBI Taxonomy" id="3034025"/>
    <lineage>
        <taxon>Archaea</taxon>
        <taxon>Methanobacteriati</taxon>
        <taxon>Methanobacteriota</taxon>
        <taxon>Stenosarchaea group</taxon>
        <taxon>Halobacteria</taxon>
        <taxon>Halobacteriales</taxon>
        <taxon>Haladaptataceae</taxon>
        <taxon>Halorussus</taxon>
    </lineage>
</organism>
<dbReference type="Pfam" id="PF00291">
    <property type="entry name" value="PALP"/>
    <property type="match status" value="1"/>
</dbReference>
<dbReference type="GO" id="GO:0016829">
    <property type="term" value="F:lyase activity"/>
    <property type="evidence" value="ECO:0007669"/>
    <property type="project" value="UniProtKB-KW"/>
</dbReference>
<feature type="region of interest" description="Disordered" evidence="4">
    <location>
        <begin position="417"/>
        <end position="436"/>
    </location>
</feature>
<dbReference type="PANTHER" id="PTHR48078">
    <property type="entry name" value="THREONINE DEHYDRATASE, MITOCHONDRIAL-RELATED"/>
    <property type="match status" value="1"/>
</dbReference>
<evidence type="ECO:0000256" key="3">
    <source>
        <dbReference type="ARBA" id="ARBA00023239"/>
    </source>
</evidence>
<dbReference type="Gene3D" id="3.40.50.1100">
    <property type="match status" value="2"/>
</dbReference>
<comment type="cofactor">
    <cofactor evidence="1">
        <name>pyridoxal 5'-phosphate</name>
        <dbReference type="ChEBI" id="CHEBI:597326"/>
    </cofactor>
</comment>
<evidence type="ECO:0000256" key="1">
    <source>
        <dbReference type="ARBA" id="ARBA00001933"/>
    </source>
</evidence>
<evidence type="ECO:0000256" key="4">
    <source>
        <dbReference type="SAM" id="MobiDB-lite"/>
    </source>
</evidence>
<dbReference type="SUPFAM" id="SSF53686">
    <property type="entry name" value="Tryptophan synthase beta subunit-like PLP-dependent enzymes"/>
    <property type="match status" value="1"/>
</dbReference>
<keyword evidence="7" id="KW-1185">Reference proteome</keyword>
<comment type="caution">
    <text evidence="6">The sequence shown here is derived from an EMBL/GenBank/DDBJ whole genome shotgun (WGS) entry which is preliminary data.</text>
</comment>
<dbReference type="PANTHER" id="PTHR48078:SF6">
    <property type="entry name" value="L-THREONINE DEHYDRATASE CATABOLIC TDCB"/>
    <property type="match status" value="1"/>
</dbReference>
<feature type="compositionally biased region" description="Basic and acidic residues" evidence="4">
    <location>
        <begin position="246"/>
        <end position="260"/>
    </location>
</feature>
<reference evidence="6 7" key="1">
    <citation type="journal article" date="2019" name="Int. J. Syst. Evol. Microbiol.">
        <title>The Global Catalogue of Microorganisms (GCM) 10K type strain sequencing project: providing services to taxonomists for standard genome sequencing and annotation.</title>
        <authorList>
            <consortium name="The Broad Institute Genomics Platform"/>
            <consortium name="The Broad Institute Genome Sequencing Center for Infectious Disease"/>
            <person name="Wu L."/>
            <person name="Ma J."/>
        </authorList>
    </citation>
    <scope>NUCLEOTIDE SEQUENCE [LARGE SCALE GENOMIC DNA]</scope>
    <source>
        <strain evidence="6 7">DT72</strain>
    </source>
</reference>
<accession>A0ABD5WEF3</accession>
<dbReference type="Proteomes" id="UP001596407">
    <property type="component" value="Unassembled WGS sequence"/>
</dbReference>
<evidence type="ECO:0000256" key="2">
    <source>
        <dbReference type="ARBA" id="ARBA00022898"/>
    </source>
</evidence>
<dbReference type="EMBL" id="JBHSZH010000001">
    <property type="protein sequence ID" value="MFC7078957.1"/>
    <property type="molecule type" value="Genomic_DNA"/>
</dbReference>
<keyword evidence="2" id="KW-0663">Pyridoxal phosphate</keyword>